<dbReference type="SUPFAM" id="SSF69318">
    <property type="entry name" value="Integrin alpha N-terminal domain"/>
    <property type="match status" value="1"/>
</dbReference>
<dbReference type="PANTHER" id="PTHR43118">
    <property type="entry name" value="RHAMNOGALACTURONAN LYASE (EUROFUNG)"/>
    <property type="match status" value="1"/>
</dbReference>
<dbReference type="SUPFAM" id="SSF49785">
    <property type="entry name" value="Galactose-binding domain-like"/>
    <property type="match status" value="2"/>
</dbReference>
<comment type="caution">
    <text evidence="2">The sequence shown here is derived from an EMBL/GenBank/DDBJ whole genome shotgun (WGS) entry which is preliminary data.</text>
</comment>
<reference evidence="2" key="1">
    <citation type="submission" date="2023-07" db="EMBL/GenBank/DDBJ databases">
        <title>Genomic Encyclopedia of Type Strains, Phase IV (KMG-IV): sequencing the most valuable type-strain genomes for metagenomic binning, comparative biology and taxonomic classification.</title>
        <authorList>
            <person name="Goeker M."/>
        </authorList>
    </citation>
    <scope>NUCLEOTIDE SEQUENCE</scope>
    <source>
        <strain evidence="2">DSM 24202</strain>
    </source>
</reference>
<dbReference type="InterPro" id="IPR005084">
    <property type="entry name" value="CBM6"/>
</dbReference>
<dbReference type="Proteomes" id="UP001238163">
    <property type="component" value="Unassembled WGS sequence"/>
</dbReference>
<organism evidence="2 3">
    <name type="scientific">Oligosphaera ethanolica</name>
    <dbReference type="NCBI Taxonomy" id="760260"/>
    <lineage>
        <taxon>Bacteria</taxon>
        <taxon>Pseudomonadati</taxon>
        <taxon>Lentisphaerota</taxon>
        <taxon>Oligosphaeria</taxon>
        <taxon>Oligosphaerales</taxon>
        <taxon>Oligosphaeraceae</taxon>
        <taxon>Oligosphaera</taxon>
    </lineage>
</organism>
<name>A0AAE3VDS4_9BACT</name>
<sequence>MFARTRTRAAITAAIAGAITALPLLVRAQRIEVETTIVNHDATTDDVVSEKHWCIWRSDKDADKKWSAAVVIRSPIVRQDRTDSAEGAPPLHCRIPVPEPGIYSLSLFGSQRPVGVSLDGGTTWQRFTQGTLASAMDVTADHIDCHFDDRFAAEIPAQQGAAYLDYFILERITNVKNNLANPDFEAGQPGATPPGWTWWHRENLGQAVITISAPEGKQALHITTPAGRDWNCNNAFRMAVKPDTEYRISARAKTATGGANLAIVGLKNGQVVTWQHGAARLRSNSDWHEAKGFLTFTAEDDLDEVYLRIAGSGAADIIIDDIAITQVIRGATPPRPPVRGFATSRVQEAMDRGLVAMPDAGGVYLSWRLRKDDPQDIAFNVVRTRQGQQTVISPAPIRQTGDFFDANGLPGDSYEVVAVNAPNAPAGKAVAVARADAGDLPYLSYKISNPEASVQKVGVGDLNGDGAYDYVVKHPSGNVDPWSVVWYASPETYKLEAILSDGTILWTNDLGWAIERGIWYSPFVVHDLTGDGKAEVALKLGEGDPRDADGKVTSGHEWLVIWDGMTGQEIARAPWPERKTFESYNLASRNQIMVAYLDGKTPCIVALRGTYGAMLADAWQLNNGKLEKLWSYNNEELSSRFWGQGAHTNYALDIDNDGRDEIILGSAVIDDNGQPLWTTGKGHPDGVFVGKLRPDLPGLQIGYIMESRQRKGGICMADALTGKMLWELDTPTSHVDGKGTCADLDPRYPGVELAGADMAILEPGTNKRGLVTGWLFTANGELLKEGKDMPYRFGTWTVYWDADLQKELIRGKIVDPDGYDVSTATRRGSIIMVADVLGDWREEIFASVPGELRIYTTTIPAMDRRTCLMQEHNYRLRIASNAMGYPSEAMLPYDPESESPNLNLTYQLNDDGASLRIVAVASRHAAITGEISLDPIAGVTFSPASFPVNLQPGERLVTTITPTWDNGYDGHIKARLNLGNGTSLQGQVFARAPRGTLKNAIIREAEDISSQQGGTVQIRDDKAGTSGKSISHWDPLGHTLSWEITVPKPGKYHFFVRYCNVSGAKRRVVINDQDLGECTFAATGGFGGSALDWDHFSPVHNGHKMVFELKAGTQRVVMENTDGAGNNLDYVALKAVE</sequence>
<dbReference type="GO" id="GO:0030246">
    <property type="term" value="F:carbohydrate binding"/>
    <property type="evidence" value="ECO:0007669"/>
    <property type="project" value="InterPro"/>
</dbReference>
<accession>A0AAE3VDS4</accession>
<dbReference type="InterPro" id="IPR028994">
    <property type="entry name" value="Integrin_alpha_N"/>
</dbReference>
<dbReference type="InterPro" id="IPR041624">
    <property type="entry name" value="RGI_lyase"/>
</dbReference>
<dbReference type="InterPro" id="IPR013783">
    <property type="entry name" value="Ig-like_fold"/>
</dbReference>
<evidence type="ECO:0000313" key="2">
    <source>
        <dbReference type="EMBL" id="MDQ0288525.1"/>
    </source>
</evidence>
<dbReference type="EMBL" id="JAUSVL010000001">
    <property type="protein sequence ID" value="MDQ0288525.1"/>
    <property type="molecule type" value="Genomic_DNA"/>
</dbReference>
<evidence type="ECO:0000259" key="1">
    <source>
        <dbReference type="PROSITE" id="PS51175"/>
    </source>
</evidence>
<gene>
    <name evidence="2" type="ORF">J3R75_000632</name>
</gene>
<keyword evidence="3" id="KW-1185">Reference proteome</keyword>
<dbReference type="InterPro" id="IPR049366">
    <property type="entry name" value="RGL11_C"/>
</dbReference>
<dbReference type="Pfam" id="PF18370">
    <property type="entry name" value="RGI_lyase"/>
    <property type="match status" value="1"/>
</dbReference>
<feature type="domain" description="CBM6" evidence="1">
    <location>
        <begin position="1001"/>
        <end position="1134"/>
    </location>
</feature>
<dbReference type="InterPro" id="IPR034641">
    <property type="entry name" value="RGL11"/>
</dbReference>
<dbReference type="PANTHER" id="PTHR43118:SF1">
    <property type="entry name" value="RHAMNOGALACTURONAN LYASE (EUROFUNG)"/>
    <property type="match status" value="1"/>
</dbReference>
<proteinExistence type="predicted"/>
<dbReference type="Gene3D" id="2.60.40.10">
    <property type="entry name" value="Immunoglobulins"/>
    <property type="match status" value="1"/>
</dbReference>
<evidence type="ECO:0000313" key="3">
    <source>
        <dbReference type="Proteomes" id="UP001238163"/>
    </source>
</evidence>
<dbReference type="Pfam" id="PF21348">
    <property type="entry name" value="RGL11_C"/>
    <property type="match status" value="1"/>
</dbReference>
<dbReference type="RefSeq" id="WP_307259852.1">
    <property type="nucleotide sequence ID" value="NZ_JAUSVL010000001.1"/>
</dbReference>
<dbReference type="CDD" id="cd02795">
    <property type="entry name" value="CBM6-CBM35-CBM36_like"/>
    <property type="match status" value="1"/>
</dbReference>
<protein>
    <recommendedName>
        <fullName evidence="1">CBM6 domain-containing protein</fullName>
    </recommendedName>
</protein>
<dbReference type="InterPro" id="IPR008979">
    <property type="entry name" value="Galactose-bd-like_sf"/>
</dbReference>
<dbReference type="PROSITE" id="PS51175">
    <property type="entry name" value="CBM6"/>
    <property type="match status" value="1"/>
</dbReference>
<dbReference type="Gene3D" id="2.60.120.260">
    <property type="entry name" value="Galactose-binding domain-like"/>
    <property type="match status" value="2"/>
</dbReference>
<dbReference type="AlphaFoldDB" id="A0AAE3VDS4"/>